<dbReference type="EMBL" id="NOXS01000031">
    <property type="protein sequence ID" value="OYQ19579.1"/>
    <property type="molecule type" value="Genomic_DNA"/>
</dbReference>
<dbReference type="Gene3D" id="3.40.50.720">
    <property type="entry name" value="NAD(P)-binding Rossmann-like Domain"/>
    <property type="match status" value="1"/>
</dbReference>
<feature type="binding site" evidence="9">
    <location>
        <begin position="164"/>
        <end position="167"/>
    </location>
    <ligand>
        <name>NADP(+)</name>
        <dbReference type="ChEBI" id="CHEBI:58349"/>
    </ligand>
</feature>
<dbReference type="EC" id="1.1.1.271" evidence="3 9"/>
<dbReference type="Proteomes" id="UP000216361">
    <property type="component" value="Unassembled WGS sequence"/>
</dbReference>
<feature type="binding site" evidence="9">
    <location>
        <position position="203"/>
    </location>
    <ligand>
        <name>substrate</name>
    </ligand>
</feature>
<keyword evidence="7 9" id="KW-0511">Multifunctional enzyme</keyword>
<dbReference type="CDD" id="cd05239">
    <property type="entry name" value="GDP_FS_SDR_e"/>
    <property type="match status" value="1"/>
</dbReference>
<proteinExistence type="inferred from homology"/>
<dbReference type="InterPro" id="IPR036291">
    <property type="entry name" value="NAD(P)-bd_dom_sf"/>
</dbReference>
<dbReference type="GO" id="GO:0016853">
    <property type="term" value="F:isomerase activity"/>
    <property type="evidence" value="ECO:0007669"/>
    <property type="project" value="UniProtKB-KW"/>
</dbReference>
<evidence type="ECO:0000256" key="6">
    <source>
        <dbReference type="ARBA" id="ARBA00023235"/>
    </source>
</evidence>
<dbReference type="GO" id="GO:0042351">
    <property type="term" value="P:'de novo' GDP-L-fucose biosynthetic process"/>
    <property type="evidence" value="ECO:0007669"/>
    <property type="project" value="UniProtKB-UniRule"/>
</dbReference>
<feature type="site" description="Important for catalytic activity" evidence="9">
    <location>
        <position position="108"/>
    </location>
</feature>
<dbReference type="FunFam" id="3.40.50.720:FF:000101">
    <property type="entry name" value="GDP-L-fucose synthase"/>
    <property type="match status" value="1"/>
</dbReference>
<keyword evidence="4 9" id="KW-0521">NADP</keyword>
<sequence>MDRSAKILVAGARGLVGGAIVRQLRAQGFENLLTPFRAELDLTDRAALDAYLAQHKPQFVFDAAAKVGGIQANNQFPGDFIRDNLLIQTNLIDASYRAGVEKFVFLGSSCIYPKFAPQPMKEEHLLTGILEPTNSAYAVAKIAGIEMVKSYRRQFGFKGISLMPTNLYGPGDNYDLNNSHVLPALIRKFHEAKQSHAKEVVIWGTGTPRREFLHCDDLADAAIFLMQTYDSDDIINVGVGDDIAIGEVARMIKEIVGFDGALVQDTSKPDGTPRKLLDVSRLTALGWRPKLSLREGITQTYAAYQATLAAA</sequence>
<name>A0A255XRH0_9PROT</name>
<feature type="binding site" evidence="9">
    <location>
        <position position="270"/>
    </location>
    <ligand>
        <name>substrate</name>
    </ligand>
</feature>
<feature type="active site" description="Proton donor/acceptor" evidence="9">
    <location>
        <position position="137"/>
    </location>
</feature>
<comment type="catalytic activity">
    <reaction evidence="8 9">
        <text>GDP-beta-L-fucose + NADP(+) = GDP-4-dehydro-alpha-D-rhamnose + NADPH + H(+)</text>
        <dbReference type="Rhea" id="RHEA:18885"/>
        <dbReference type="ChEBI" id="CHEBI:15378"/>
        <dbReference type="ChEBI" id="CHEBI:57273"/>
        <dbReference type="ChEBI" id="CHEBI:57783"/>
        <dbReference type="ChEBI" id="CHEBI:57964"/>
        <dbReference type="ChEBI" id="CHEBI:58349"/>
        <dbReference type="EC" id="1.1.1.271"/>
    </reaction>
</comment>
<keyword evidence="6 9" id="KW-0413">Isomerase</keyword>
<evidence type="ECO:0000256" key="8">
    <source>
        <dbReference type="ARBA" id="ARBA00051935"/>
    </source>
</evidence>
<evidence type="ECO:0000256" key="2">
    <source>
        <dbReference type="ARBA" id="ARBA00005959"/>
    </source>
</evidence>
<evidence type="ECO:0000259" key="10">
    <source>
        <dbReference type="Pfam" id="PF01370"/>
    </source>
</evidence>
<feature type="site" description="Important for catalytic activity" evidence="9">
    <location>
        <position position="110"/>
    </location>
</feature>
<organism evidence="11 12">
    <name type="scientific">Elstera cyanobacteriorum</name>
    <dbReference type="NCBI Taxonomy" id="2022747"/>
    <lineage>
        <taxon>Bacteria</taxon>
        <taxon>Pseudomonadati</taxon>
        <taxon>Pseudomonadota</taxon>
        <taxon>Alphaproteobacteria</taxon>
        <taxon>Rhodospirillales</taxon>
        <taxon>Rhodospirillaceae</taxon>
        <taxon>Elstera</taxon>
    </lineage>
</organism>
<feature type="binding site" evidence="9">
    <location>
        <position position="180"/>
    </location>
    <ligand>
        <name>NADP(+)</name>
        <dbReference type="ChEBI" id="CHEBI:58349"/>
    </ligand>
</feature>
<comment type="function">
    <text evidence="9">Catalyzes the two-step NADP-dependent conversion of GDP-4-dehydro-6-deoxy-D-mannose to GDP-fucose, involving an epimerase and a reductase reaction.</text>
</comment>
<accession>A0A255XRH0</accession>
<keyword evidence="12" id="KW-1185">Reference proteome</keyword>
<keyword evidence="5 9" id="KW-0560">Oxidoreductase</keyword>
<dbReference type="AlphaFoldDB" id="A0A255XRH0"/>
<dbReference type="PANTHER" id="PTHR43238:SF1">
    <property type="entry name" value="GDP-L-FUCOSE SYNTHASE"/>
    <property type="match status" value="1"/>
</dbReference>
<feature type="domain" description="NAD-dependent epimerase/dehydratase" evidence="10">
    <location>
        <begin position="7"/>
        <end position="238"/>
    </location>
</feature>
<evidence type="ECO:0000256" key="4">
    <source>
        <dbReference type="ARBA" id="ARBA00022857"/>
    </source>
</evidence>
<feature type="binding site" evidence="9">
    <location>
        <begin position="106"/>
        <end position="109"/>
    </location>
    <ligand>
        <name>NADP(+)</name>
        <dbReference type="ChEBI" id="CHEBI:58349"/>
    </ligand>
</feature>
<dbReference type="InterPro" id="IPR028614">
    <property type="entry name" value="GDP_fucose/colitose_synth"/>
</dbReference>
<dbReference type="RefSeq" id="WP_094408683.1">
    <property type="nucleotide sequence ID" value="NZ_BMJZ01000004.1"/>
</dbReference>
<comment type="similarity">
    <text evidence="2 9">Belongs to the NAD(P)-dependent epimerase/dehydratase family. Fucose synthase subfamily.</text>
</comment>
<evidence type="ECO:0000256" key="7">
    <source>
        <dbReference type="ARBA" id="ARBA00023268"/>
    </source>
</evidence>
<dbReference type="UniPathway" id="UPA00128">
    <property type="reaction ID" value="UER00191"/>
</dbReference>
<dbReference type="Gene3D" id="3.90.25.10">
    <property type="entry name" value="UDP-galactose 4-epimerase, domain 1"/>
    <property type="match status" value="1"/>
</dbReference>
<dbReference type="GO" id="GO:0050577">
    <property type="term" value="F:GDP-L-fucose synthase activity"/>
    <property type="evidence" value="ECO:0007669"/>
    <property type="project" value="UniProtKB-UniRule"/>
</dbReference>
<feature type="binding site" evidence="9">
    <location>
        <begin position="11"/>
        <end position="17"/>
    </location>
    <ligand>
        <name>NADP(+)</name>
        <dbReference type="ChEBI" id="CHEBI:58349"/>
    </ligand>
</feature>
<dbReference type="PANTHER" id="PTHR43238">
    <property type="entry name" value="GDP-L-FUCOSE SYNTHASE"/>
    <property type="match status" value="1"/>
</dbReference>
<comment type="caution">
    <text evidence="11">The sequence shown here is derived from an EMBL/GenBank/DDBJ whole genome shotgun (WGS) entry which is preliminary data.</text>
</comment>
<evidence type="ECO:0000256" key="3">
    <source>
        <dbReference type="ARBA" id="ARBA00012371"/>
    </source>
</evidence>
<dbReference type="GO" id="GO:0070401">
    <property type="term" value="F:NADP+ binding"/>
    <property type="evidence" value="ECO:0007669"/>
    <property type="project" value="UniProtKB-UniRule"/>
</dbReference>
<evidence type="ECO:0000256" key="5">
    <source>
        <dbReference type="ARBA" id="ARBA00023002"/>
    </source>
</evidence>
<feature type="binding site" evidence="9">
    <location>
        <position position="188"/>
    </location>
    <ligand>
        <name>substrate</name>
    </ligand>
</feature>
<gene>
    <name evidence="9" type="primary">fcl</name>
    <name evidence="11" type="ORF">CHR90_08800</name>
</gene>
<evidence type="ECO:0000313" key="12">
    <source>
        <dbReference type="Proteomes" id="UP000216361"/>
    </source>
</evidence>
<dbReference type="HAMAP" id="MF_00956">
    <property type="entry name" value="GDP_fucose_synth"/>
    <property type="match status" value="1"/>
</dbReference>
<evidence type="ECO:0000313" key="11">
    <source>
        <dbReference type="EMBL" id="OYQ19579.1"/>
    </source>
</evidence>
<evidence type="ECO:0000256" key="9">
    <source>
        <dbReference type="HAMAP-Rule" id="MF_00956"/>
    </source>
</evidence>
<protein>
    <recommendedName>
        <fullName evidence="3 9">GDP-L-fucose synthase</fullName>
        <ecNumber evidence="3 9">1.1.1.271</ecNumber>
    </recommendedName>
    <alternativeName>
        <fullName evidence="9">GDP-4-keto-6-deoxy-D-mannose-3,5-epimerase-4-reductase</fullName>
    </alternativeName>
</protein>
<dbReference type="Pfam" id="PF01370">
    <property type="entry name" value="Epimerase"/>
    <property type="match status" value="1"/>
</dbReference>
<feature type="binding site" evidence="9">
    <location>
        <position position="141"/>
    </location>
    <ligand>
        <name>NADP(+)</name>
        <dbReference type="ChEBI" id="CHEBI:58349"/>
    </ligand>
</feature>
<dbReference type="InterPro" id="IPR001509">
    <property type="entry name" value="Epimerase_deHydtase"/>
</dbReference>
<dbReference type="OrthoDB" id="9811425at2"/>
<dbReference type="SUPFAM" id="SSF51735">
    <property type="entry name" value="NAD(P)-binding Rossmann-fold domains"/>
    <property type="match status" value="1"/>
</dbReference>
<evidence type="ECO:0000256" key="1">
    <source>
        <dbReference type="ARBA" id="ARBA00004883"/>
    </source>
</evidence>
<comment type="pathway">
    <text evidence="1 9">Nucleotide-sugar biosynthesis; GDP-L-fucose biosynthesis via de novo pathway; GDP-L-fucose from GDP-alpha-D-mannose: step 2/2.</text>
</comment>
<feature type="binding site" evidence="9">
    <location>
        <position position="210"/>
    </location>
    <ligand>
        <name>substrate</name>
    </ligand>
</feature>
<reference evidence="11 12" key="1">
    <citation type="submission" date="2017-07" db="EMBL/GenBank/DDBJ databases">
        <title>Elstera cyanobacteriorum sp. nov., a novel bacterium isolated from cyanobacterial aggregates in a eutrophic lake.</title>
        <authorList>
            <person name="Cai H."/>
        </authorList>
    </citation>
    <scope>NUCLEOTIDE SEQUENCE [LARGE SCALE GENOMIC DNA]</scope>
    <source>
        <strain evidence="11 12">TH019</strain>
    </source>
</reference>